<dbReference type="InterPro" id="IPR051257">
    <property type="entry name" value="Diverse_CBS-Domain"/>
</dbReference>
<protein>
    <submittedName>
        <fullName evidence="4">Putative signal transduction protein with CBS domains</fullName>
    </submittedName>
</protein>
<dbReference type="CDD" id="cd04623">
    <property type="entry name" value="CBS_pair_bac_euk"/>
    <property type="match status" value="1"/>
</dbReference>
<dbReference type="AlphaFoldDB" id="D5ELW5"/>
<dbReference type="OrthoDB" id="9802114at2"/>
<keyword evidence="5" id="KW-1185">Reference proteome</keyword>
<feature type="domain" description="CBS" evidence="3">
    <location>
        <begin position="81"/>
        <end position="139"/>
    </location>
</feature>
<dbReference type="KEGG" id="caa:Caka_0264"/>
<dbReference type="InterPro" id="IPR046342">
    <property type="entry name" value="CBS_dom_sf"/>
</dbReference>
<dbReference type="SUPFAM" id="SSF54631">
    <property type="entry name" value="CBS-domain pair"/>
    <property type="match status" value="1"/>
</dbReference>
<dbReference type="Gene3D" id="3.10.580.10">
    <property type="entry name" value="CBS-domain"/>
    <property type="match status" value="1"/>
</dbReference>
<dbReference type="PANTHER" id="PTHR43080">
    <property type="entry name" value="CBS DOMAIN-CONTAINING PROTEIN CBSX3, MITOCHONDRIAL"/>
    <property type="match status" value="1"/>
</dbReference>
<dbReference type="EMBL" id="CP001998">
    <property type="protein sequence ID" value="ADE53290.1"/>
    <property type="molecule type" value="Genomic_DNA"/>
</dbReference>
<dbReference type="PANTHER" id="PTHR43080:SF2">
    <property type="entry name" value="CBS DOMAIN-CONTAINING PROTEIN"/>
    <property type="match status" value="1"/>
</dbReference>
<name>D5ELW5_CORAD</name>
<dbReference type="STRING" id="583355.Caka_0264"/>
<dbReference type="SMART" id="SM00116">
    <property type="entry name" value="CBS"/>
    <property type="match status" value="2"/>
</dbReference>
<evidence type="ECO:0000313" key="5">
    <source>
        <dbReference type="Proteomes" id="UP000000925"/>
    </source>
</evidence>
<accession>D5ELW5</accession>
<gene>
    <name evidence="4" type="ordered locus">Caka_0264</name>
</gene>
<proteinExistence type="predicted"/>
<dbReference type="eggNOG" id="COG2905">
    <property type="taxonomic scope" value="Bacteria"/>
</dbReference>
<dbReference type="Proteomes" id="UP000000925">
    <property type="component" value="Chromosome"/>
</dbReference>
<feature type="domain" description="CBS" evidence="3">
    <location>
        <begin position="15"/>
        <end position="72"/>
    </location>
</feature>
<evidence type="ECO:0000313" key="4">
    <source>
        <dbReference type="EMBL" id="ADE53290.1"/>
    </source>
</evidence>
<dbReference type="RefSeq" id="WP_013042016.1">
    <property type="nucleotide sequence ID" value="NC_014008.1"/>
</dbReference>
<organism evidence="4 5">
    <name type="scientific">Coraliomargarita akajimensis (strain DSM 45221 / IAM 15411 / JCM 23193 / KCTC 12865 / 04OKA010-24)</name>
    <dbReference type="NCBI Taxonomy" id="583355"/>
    <lineage>
        <taxon>Bacteria</taxon>
        <taxon>Pseudomonadati</taxon>
        <taxon>Verrucomicrobiota</taxon>
        <taxon>Opitutia</taxon>
        <taxon>Puniceicoccales</taxon>
        <taxon>Coraliomargaritaceae</taxon>
        <taxon>Coraliomargarita</taxon>
    </lineage>
</organism>
<sequence length="151" mass="16648">MPLNKVSVVSILKEKSSSVHCVAEQVTVAEAVNEMNRQRIGSILVKADDGTVTGIFTERDVLVRVVSAGRDPQATKVQEVMTPDFESIAPDTSVEDAMQLMTEQRVRHLPILDGGTLCGMISIGDVTRWLLQVNEMEAENLRKYVFAEYPG</sequence>
<dbReference type="InterPro" id="IPR000644">
    <property type="entry name" value="CBS_dom"/>
</dbReference>
<dbReference type="Pfam" id="PF00571">
    <property type="entry name" value="CBS"/>
    <property type="match status" value="2"/>
</dbReference>
<dbReference type="InterPro" id="IPR044725">
    <property type="entry name" value="CBSX3_CBS_dom"/>
</dbReference>
<evidence type="ECO:0000256" key="1">
    <source>
        <dbReference type="ARBA" id="ARBA00023122"/>
    </source>
</evidence>
<dbReference type="HOGENOM" id="CLU_040681_12_1_0"/>
<evidence type="ECO:0000259" key="3">
    <source>
        <dbReference type="PROSITE" id="PS51371"/>
    </source>
</evidence>
<keyword evidence="1 2" id="KW-0129">CBS domain</keyword>
<dbReference type="PROSITE" id="PS51371">
    <property type="entry name" value="CBS"/>
    <property type="match status" value="2"/>
</dbReference>
<reference evidence="4 5" key="1">
    <citation type="journal article" date="2010" name="Stand. Genomic Sci.">
        <title>Complete genome sequence of Coraliomargarita akajimensis type strain (04OKA010-24).</title>
        <authorList>
            <person name="Mavromatis K."/>
            <person name="Abt B."/>
            <person name="Brambilla E."/>
            <person name="Lapidus A."/>
            <person name="Copeland A."/>
            <person name="Deshpande S."/>
            <person name="Nolan M."/>
            <person name="Lucas S."/>
            <person name="Tice H."/>
            <person name="Cheng J.F."/>
            <person name="Han C."/>
            <person name="Detter J.C."/>
            <person name="Woyke T."/>
            <person name="Goodwin L."/>
            <person name="Pitluck S."/>
            <person name="Held B."/>
            <person name="Brettin T."/>
            <person name="Tapia R."/>
            <person name="Ivanova N."/>
            <person name="Mikhailova N."/>
            <person name="Pati A."/>
            <person name="Liolios K."/>
            <person name="Chen A."/>
            <person name="Palaniappan K."/>
            <person name="Land M."/>
            <person name="Hauser L."/>
            <person name="Chang Y.J."/>
            <person name="Jeffries C.D."/>
            <person name="Rohde M."/>
            <person name="Goker M."/>
            <person name="Bristow J."/>
            <person name="Eisen J.A."/>
            <person name="Markowitz V."/>
            <person name="Hugenholtz P."/>
            <person name="Klenk H.P."/>
            <person name="Kyrpides N.C."/>
        </authorList>
    </citation>
    <scope>NUCLEOTIDE SEQUENCE [LARGE SCALE GENOMIC DNA]</scope>
    <source>
        <strain evidence="5">DSM 45221 / IAM 15411 / JCM 23193 / KCTC 12865</strain>
    </source>
</reference>
<evidence type="ECO:0000256" key="2">
    <source>
        <dbReference type="PROSITE-ProRule" id="PRU00703"/>
    </source>
</evidence>